<comment type="similarity">
    <text evidence="2 9">Belongs to the uroporphyrinogen-III synthase family.</text>
</comment>
<dbReference type="Pfam" id="PF02602">
    <property type="entry name" value="HEM4"/>
    <property type="match status" value="1"/>
</dbReference>
<gene>
    <name evidence="11" type="ORF">EMK97_11065</name>
</gene>
<evidence type="ECO:0000256" key="2">
    <source>
        <dbReference type="ARBA" id="ARBA00008133"/>
    </source>
</evidence>
<reference evidence="11 12" key="1">
    <citation type="submission" date="2018-12" db="EMBL/GenBank/DDBJ databases">
        <title>Complete genome of Litorilituus sediminis.</title>
        <authorList>
            <person name="Liu A."/>
            <person name="Rong J."/>
        </authorList>
    </citation>
    <scope>NUCLEOTIDE SEQUENCE [LARGE SCALE GENOMIC DNA]</scope>
    <source>
        <strain evidence="11 12">JCM 17549</strain>
    </source>
</reference>
<dbReference type="AlphaFoldDB" id="A0A4P6P9J2"/>
<keyword evidence="4 9" id="KW-0456">Lyase</keyword>
<evidence type="ECO:0000256" key="7">
    <source>
        <dbReference type="ARBA" id="ARBA00040167"/>
    </source>
</evidence>
<evidence type="ECO:0000256" key="3">
    <source>
        <dbReference type="ARBA" id="ARBA00013109"/>
    </source>
</evidence>
<feature type="domain" description="Tetrapyrrole biosynthesis uroporphyrinogen III synthase" evidence="10">
    <location>
        <begin position="24"/>
        <end position="240"/>
    </location>
</feature>
<evidence type="ECO:0000256" key="8">
    <source>
        <dbReference type="ARBA" id="ARBA00048617"/>
    </source>
</evidence>
<dbReference type="OrthoDB" id="9787650at2"/>
<dbReference type="InterPro" id="IPR003754">
    <property type="entry name" value="4pyrrol_synth_uPrphyn_synth"/>
</dbReference>
<evidence type="ECO:0000256" key="9">
    <source>
        <dbReference type="RuleBase" id="RU366031"/>
    </source>
</evidence>
<dbReference type="PANTHER" id="PTHR38042">
    <property type="entry name" value="UROPORPHYRINOGEN-III SYNTHASE, CHLOROPLASTIC"/>
    <property type="match status" value="1"/>
</dbReference>
<dbReference type="UniPathway" id="UPA00251">
    <property type="reaction ID" value="UER00320"/>
</dbReference>
<evidence type="ECO:0000256" key="5">
    <source>
        <dbReference type="ARBA" id="ARBA00023244"/>
    </source>
</evidence>
<evidence type="ECO:0000256" key="4">
    <source>
        <dbReference type="ARBA" id="ARBA00023239"/>
    </source>
</evidence>
<evidence type="ECO:0000259" key="10">
    <source>
        <dbReference type="Pfam" id="PF02602"/>
    </source>
</evidence>
<dbReference type="Proteomes" id="UP000290244">
    <property type="component" value="Chromosome"/>
</dbReference>
<dbReference type="RefSeq" id="WP_130602154.1">
    <property type="nucleotide sequence ID" value="NZ_CP034759.1"/>
</dbReference>
<dbReference type="EMBL" id="CP034759">
    <property type="protein sequence ID" value="QBG36215.1"/>
    <property type="molecule type" value="Genomic_DNA"/>
</dbReference>
<accession>A0A4P6P9J2</accession>
<evidence type="ECO:0000313" key="12">
    <source>
        <dbReference type="Proteomes" id="UP000290244"/>
    </source>
</evidence>
<proteinExistence type="inferred from homology"/>
<name>A0A4P6P9J2_9GAMM</name>
<dbReference type="GO" id="GO:0006780">
    <property type="term" value="P:uroporphyrinogen III biosynthetic process"/>
    <property type="evidence" value="ECO:0007669"/>
    <property type="project" value="UniProtKB-UniRule"/>
</dbReference>
<evidence type="ECO:0000313" key="11">
    <source>
        <dbReference type="EMBL" id="QBG36215.1"/>
    </source>
</evidence>
<dbReference type="Gene3D" id="3.40.50.10090">
    <property type="match status" value="2"/>
</dbReference>
<comment type="catalytic activity">
    <reaction evidence="8 9">
        <text>hydroxymethylbilane = uroporphyrinogen III + H2O</text>
        <dbReference type="Rhea" id="RHEA:18965"/>
        <dbReference type="ChEBI" id="CHEBI:15377"/>
        <dbReference type="ChEBI" id="CHEBI:57308"/>
        <dbReference type="ChEBI" id="CHEBI:57845"/>
        <dbReference type="EC" id="4.2.1.75"/>
    </reaction>
</comment>
<dbReference type="InterPro" id="IPR036108">
    <property type="entry name" value="4pyrrol_syn_uPrphyn_synt_sf"/>
</dbReference>
<dbReference type="GO" id="GO:0004852">
    <property type="term" value="F:uroporphyrinogen-III synthase activity"/>
    <property type="evidence" value="ECO:0007669"/>
    <property type="project" value="UniProtKB-UniRule"/>
</dbReference>
<keyword evidence="5 9" id="KW-0627">Porphyrin biosynthesis</keyword>
<evidence type="ECO:0000256" key="1">
    <source>
        <dbReference type="ARBA" id="ARBA00004772"/>
    </source>
</evidence>
<dbReference type="InterPro" id="IPR039793">
    <property type="entry name" value="UROS/Hem4"/>
</dbReference>
<dbReference type="SUPFAM" id="SSF69618">
    <property type="entry name" value="HemD-like"/>
    <property type="match status" value="1"/>
</dbReference>
<dbReference type="PANTHER" id="PTHR38042:SF1">
    <property type="entry name" value="UROPORPHYRINOGEN-III SYNTHASE, CHLOROPLASTIC"/>
    <property type="match status" value="1"/>
</dbReference>
<dbReference type="GO" id="GO:0006782">
    <property type="term" value="P:protoporphyrinogen IX biosynthetic process"/>
    <property type="evidence" value="ECO:0007669"/>
    <property type="project" value="UniProtKB-UniRule"/>
</dbReference>
<comment type="function">
    <text evidence="6 9">Catalyzes cyclization of the linear tetrapyrrole, hydroxymethylbilane, to the macrocyclic uroporphyrinogen III.</text>
</comment>
<organism evidence="11 12">
    <name type="scientific">Litorilituus sediminis</name>
    <dbReference type="NCBI Taxonomy" id="718192"/>
    <lineage>
        <taxon>Bacteria</taxon>
        <taxon>Pseudomonadati</taxon>
        <taxon>Pseudomonadota</taxon>
        <taxon>Gammaproteobacteria</taxon>
        <taxon>Alteromonadales</taxon>
        <taxon>Colwelliaceae</taxon>
        <taxon>Litorilituus</taxon>
    </lineage>
</organism>
<dbReference type="KEGG" id="lsd:EMK97_11065"/>
<evidence type="ECO:0000256" key="6">
    <source>
        <dbReference type="ARBA" id="ARBA00037589"/>
    </source>
</evidence>
<protein>
    <recommendedName>
        <fullName evidence="7 9">Uroporphyrinogen-III synthase</fullName>
        <ecNumber evidence="3 9">4.2.1.75</ecNumber>
    </recommendedName>
</protein>
<comment type="pathway">
    <text evidence="1 9">Porphyrin-containing compound metabolism; protoporphyrin-IX biosynthesis; coproporphyrinogen-III from 5-aminolevulinate: step 3/4.</text>
</comment>
<dbReference type="CDD" id="cd06578">
    <property type="entry name" value="HemD"/>
    <property type="match status" value="1"/>
</dbReference>
<keyword evidence="12" id="KW-1185">Reference proteome</keyword>
<dbReference type="EC" id="4.2.1.75" evidence="3 9"/>
<sequence length="258" mass="28536">MNTPPCRQQTLNVLITRPEHKSQALVELLATQNIHAIGQPLFDYQAYTDQQTIEAAVEHADILIFVSVPAVAFANKQYSLAQQNDKTILAVGNATKNALHNLGLSHASSPTLENSEGLLALETLADVKGKNIVIFRGDGGRELIADTLKARGANLSYIESYQRVWRTFAKNIAQQWQQQQINCIVVTSNAILNKLVALINVNKTSGESQQNEQYWLTDCIWLVASERIADNAKKLGLTKVINMQGASDTLICQQLRQL</sequence>